<dbReference type="AlphaFoldDB" id="A0A3E3J0V3"/>
<evidence type="ECO:0000313" key="6">
    <source>
        <dbReference type="Proteomes" id="UP000261166"/>
    </source>
</evidence>
<sequence length="240" mass="28081">MEKKIVIRENTAEYMQQLRSWTEEVKDTGLEEMAAFFRARLDGYEEHMSLWSRAYKYMGTLVPEHVEKLLDLGCGTGLELDEILQKRPKLEVTGIDLSEDMLGRLSAKHPQVHTIRADYFRYDFGKEAYDMAVSFESLHHFKPEKKLELYRKIYDTLKNGGIFIEADYIACCEDEEKLLMELCDSKREKEGIGEEVFVHFDTPLTAEHEMELLENAGFSRVEMIECIDWAVFIRAEKEIL</sequence>
<keyword evidence="1 4" id="KW-0808">Transferase</keyword>
<keyword evidence="4" id="KW-0489">Methyltransferase</keyword>
<dbReference type="SUPFAM" id="SSF53335">
    <property type="entry name" value="S-adenosyl-L-methionine-dependent methyltransferases"/>
    <property type="match status" value="1"/>
</dbReference>
<gene>
    <name evidence="4" type="ORF">DWY69_07530</name>
    <name evidence="3" type="ORF">DXC51_12190</name>
</gene>
<dbReference type="Pfam" id="PF13649">
    <property type="entry name" value="Methyltransf_25"/>
    <property type="match status" value="1"/>
</dbReference>
<name>A0A3E3J0V3_9FIRM</name>
<dbReference type="GO" id="GO:0032259">
    <property type="term" value="P:methylation"/>
    <property type="evidence" value="ECO:0007669"/>
    <property type="project" value="UniProtKB-KW"/>
</dbReference>
<dbReference type="EMBL" id="QVLV01000007">
    <property type="protein sequence ID" value="RGE60344.1"/>
    <property type="molecule type" value="Genomic_DNA"/>
</dbReference>
<evidence type="ECO:0000313" key="3">
    <source>
        <dbReference type="EMBL" id="RGE60344.1"/>
    </source>
</evidence>
<dbReference type="EMBL" id="QVLU01000005">
    <property type="protein sequence ID" value="RGE72721.1"/>
    <property type="molecule type" value="Genomic_DNA"/>
</dbReference>
<dbReference type="OrthoDB" id="465705at2"/>
<protein>
    <submittedName>
        <fullName evidence="4">Class I SAM-dependent methyltransferase</fullName>
    </submittedName>
</protein>
<dbReference type="RefSeq" id="WP_025491363.1">
    <property type="nucleotide sequence ID" value="NZ_JBKUNB010000012.1"/>
</dbReference>
<evidence type="ECO:0000313" key="4">
    <source>
        <dbReference type="EMBL" id="RGE72721.1"/>
    </source>
</evidence>
<dbReference type="Proteomes" id="UP000261166">
    <property type="component" value="Unassembled WGS sequence"/>
</dbReference>
<evidence type="ECO:0000256" key="1">
    <source>
        <dbReference type="ARBA" id="ARBA00022679"/>
    </source>
</evidence>
<dbReference type="GO" id="GO:0008168">
    <property type="term" value="F:methyltransferase activity"/>
    <property type="evidence" value="ECO:0007669"/>
    <property type="project" value="UniProtKB-KW"/>
</dbReference>
<dbReference type="Proteomes" id="UP000260812">
    <property type="component" value="Unassembled WGS sequence"/>
</dbReference>
<feature type="domain" description="Methyltransferase" evidence="2">
    <location>
        <begin position="70"/>
        <end position="161"/>
    </location>
</feature>
<evidence type="ECO:0000259" key="2">
    <source>
        <dbReference type="Pfam" id="PF13649"/>
    </source>
</evidence>
<dbReference type="CDD" id="cd02440">
    <property type="entry name" value="AdoMet_MTases"/>
    <property type="match status" value="1"/>
</dbReference>
<reference evidence="4 6" key="1">
    <citation type="submission" date="2018-08" db="EMBL/GenBank/DDBJ databases">
        <title>A genome reference for cultivated species of the human gut microbiota.</title>
        <authorList>
            <person name="Zou Y."/>
            <person name="Xue W."/>
            <person name="Luo G."/>
        </authorList>
    </citation>
    <scope>NUCLEOTIDE SEQUENCE [LARGE SCALE GENOMIC DNA]</scope>
    <source>
        <strain evidence="4 6">AF26-4BH</strain>
        <strain evidence="3">TF05-5AC</strain>
    </source>
</reference>
<dbReference type="InterPro" id="IPR029063">
    <property type="entry name" value="SAM-dependent_MTases_sf"/>
</dbReference>
<proteinExistence type="predicted"/>
<comment type="caution">
    <text evidence="4">The sequence shown here is derived from an EMBL/GenBank/DDBJ whole genome shotgun (WGS) entry which is preliminary data.</text>
</comment>
<evidence type="ECO:0000313" key="5">
    <source>
        <dbReference type="Proteomes" id="UP000260812"/>
    </source>
</evidence>
<dbReference type="InterPro" id="IPR041698">
    <property type="entry name" value="Methyltransf_25"/>
</dbReference>
<dbReference type="PANTHER" id="PTHR43861">
    <property type="entry name" value="TRANS-ACONITATE 2-METHYLTRANSFERASE-RELATED"/>
    <property type="match status" value="1"/>
</dbReference>
<dbReference type="GeneID" id="97987614"/>
<keyword evidence="5" id="KW-1185">Reference proteome</keyword>
<accession>A0A3E3J0V3</accession>
<organism evidence="4 6">
    <name type="scientific">Eisenbergiella massiliensis</name>
    <dbReference type="NCBI Taxonomy" id="1720294"/>
    <lineage>
        <taxon>Bacteria</taxon>
        <taxon>Bacillati</taxon>
        <taxon>Bacillota</taxon>
        <taxon>Clostridia</taxon>
        <taxon>Lachnospirales</taxon>
        <taxon>Lachnospiraceae</taxon>
        <taxon>Eisenbergiella</taxon>
    </lineage>
</organism>
<dbReference type="Gene3D" id="3.40.50.150">
    <property type="entry name" value="Vaccinia Virus protein VP39"/>
    <property type="match status" value="1"/>
</dbReference>